<dbReference type="InterPro" id="IPR013216">
    <property type="entry name" value="Methyltransf_11"/>
</dbReference>
<dbReference type="GO" id="GO:0008757">
    <property type="term" value="F:S-adenosylmethionine-dependent methyltransferase activity"/>
    <property type="evidence" value="ECO:0007669"/>
    <property type="project" value="InterPro"/>
</dbReference>
<accession>A0AAP7DGS8</accession>
<keyword evidence="2" id="KW-0808">Transferase</keyword>
<dbReference type="AlphaFoldDB" id="A0AAP7DGS8"/>
<organism evidence="2 3">
    <name type="scientific">Paenibacillus alvei</name>
    <name type="common">Bacillus alvei</name>
    <dbReference type="NCBI Taxonomy" id="44250"/>
    <lineage>
        <taxon>Bacteria</taxon>
        <taxon>Bacillati</taxon>
        <taxon>Bacillota</taxon>
        <taxon>Bacilli</taxon>
        <taxon>Bacillales</taxon>
        <taxon>Paenibacillaceae</taxon>
        <taxon>Paenibacillus</taxon>
    </lineage>
</organism>
<evidence type="ECO:0000313" key="2">
    <source>
        <dbReference type="EMBL" id="NOJ69743.1"/>
    </source>
</evidence>
<gene>
    <name evidence="2" type="ORF">HMI46_04145</name>
</gene>
<proteinExistence type="predicted"/>
<keyword evidence="2" id="KW-0489">Methyltransferase</keyword>
<dbReference type="Pfam" id="PF08241">
    <property type="entry name" value="Methyltransf_11"/>
    <property type="match status" value="1"/>
</dbReference>
<dbReference type="PANTHER" id="PTHR43460:SF1">
    <property type="entry name" value="METHYLTRANSFERASE TYPE 11 DOMAIN-CONTAINING PROTEIN"/>
    <property type="match status" value="1"/>
</dbReference>
<protein>
    <submittedName>
        <fullName evidence="2">Class I SAM-dependent methyltransferase</fullName>
    </submittedName>
</protein>
<evidence type="ECO:0000259" key="1">
    <source>
        <dbReference type="Pfam" id="PF08241"/>
    </source>
</evidence>
<sequence>MKQDTAFLQLLNDTHKHFSGWDFSFISATGRMQEELLPWSYGSIIIPLIRKSSSALDMGTGGGEFLSKLLPFPPLITATEGYPPNVPIAKQRLEPLGVKVVEFGDDHKLPLDSASFDLIINKHDSYSPREVRRIIADSGIFVTQQVGGQDCTEINKMLGVPLNEEYNGWCLQSAVDDLENNGFKIEYSNEAYPAQRFYDIGALVYYLKAIPWQVPNFDIYSYREPLYEIHNRIQTEGFFEVKQHRFILMATAL</sequence>
<dbReference type="GO" id="GO:0032259">
    <property type="term" value="P:methylation"/>
    <property type="evidence" value="ECO:0007669"/>
    <property type="project" value="UniProtKB-KW"/>
</dbReference>
<dbReference type="InterPro" id="IPR029063">
    <property type="entry name" value="SAM-dependent_MTases_sf"/>
</dbReference>
<dbReference type="PANTHER" id="PTHR43460">
    <property type="entry name" value="METHYLTRANSFERASE"/>
    <property type="match status" value="1"/>
</dbReference>
<comment type="caution">
    <text evidence="2">The sequence shown here is derived from an EMBL/GenBank/DDBJ whole genome shotgun (WGS) entry which is preliminary data.</text>
</comment>
<dbReference type="Proteomes" id="UP000552038">
    <property type="component" value="Unassembled WGS sequence"/>
</dbReference>
<feature type="domain" description="Methyltransferase type 11" evidence="1">
    <location>
        <begin position="56"/>
        <end position="123"/>
    </location>
</feature>
<name>A0AAP7DGS8_PAEAL</name>
<dbReference type="RefSeq" id="WP_171415078.1">
    <property type="nucleotide sequence ID" value="NZ_JABFOR010000003.1"/>
</dbReference>
<dbReference type="EMBL" id="JABFOR010000003">
    <property type="protein sequence ID" value="NOJ69743.1"/>
    <property type="molecule type" value="Genomic_DNA"/>
</dbReference>
<reference evidence="2 3" key="1">
    <citation type="submission" date="2020-05" db="EMBL/GenBank/DDBJ databases">
        <title>Whole genome sequencing and identification of novel metabolites from Paenibacillus alvei strain JR949.</title>
        <authorList>
            <person name="Rajendhran J."/>
            <person name="Sree Pranav P."/>
            <person name="Mahalakshmi B."/>
            <person name="Karthikeyan R."/>
        </authorList>
    </citation>
    <scope>NUCLEOTIDE SEQUENCE [LARGE SCALE GENOMIC DNA]</scope>
    <source>
        <strain evidence="2 3">JR949</strain>
    </source>
</reference>
<dbReference type="Gene3D" id="3.40.50.150">
    <property type="entry name" value="Vaccinia Virus protein VP39"/>
    <property type="match status" value="1"/>
</dbReference>
<dbReference type="CDD" id="cd02440">
    <property type="entry name" value="AdoMet_MTases"/>
    <property type="match status" value="1"/>
</dbReference>
<evidence type="ECO:0000313" key="3">
    <source>
        <dbReference type="Proteomes" id="UP000552038"/>
    </source>
</evidence>
<dbReference type="SUPFAM" id="SSF53335">
    <property type="entry name" value="S-adenosyl-L-methionine-dependent methyltransferases"/>
    <property type="match status" value="1"/>
</dbReference>
<dbReference type="InterPro" id="IPR052939">
    <property type="entry name" value="23S_rRNA_MeTrnsfrase_RlmA"/>
</dbReference>